<dbReference type="PANTHER" id="PTHR10535:SF0">
    <property type="entry name" value="DNA-DIRECTED RNA POLYMERASES I, II, AND III SUBUNIT RPABC1"/>
    <property type="match status" value="1"/>
</dbReference>
<dbReference type="GO" id="GO:0003899">
    <property type="term" value="F:DNA-directed RNA polymerase activity"/>
    <property type="evidence" value="ECO:0007669"/>
    <property type="project" value="InterPro"/>
</dbReference>
<dbReference type="Pfam" id="PF01191">
    <property type="entry name" value="RNA_pol_Rpb5_C"/>
    <property type="match status" value="1"/>
</dbReference>
<dbReference type="FunFam" id="3.90.940.20:FF:000001">
    <property type="entry name" value="DNA-directed RNA polymerases I, II, and III subunit RPABC1"/>
    <property type="match status" value="1"/>
</dbReference>
<dbReference type="GeneID" id="10447221"/>
<feature type="domain" description="RNA polymerase subunit H/Rpb5 C-terminal" evidence="5">
    <location>
        <begin position="142"/>
        <end position="213"/>
    </location>
</feature>
<evidence type="ECO:0000259" key="5">
    <source>
        <dbReference type="Pfam" id="PF01191"/>
    </source>
</evidence>
<dbReference type="EMBL" id="CP002173">
    <property type="protein sequence ID" value="AEA38977.1"/>
    <property type="molecule type" value="Genomic_DNA"/>
</dbReference>
<gene>
    <name evidence="7" type="primary">rpabc5</name>
    <name evidence="7" type="ORF">CPARA_2gp319</name>
</gene>
<reference evidence="7 8" key="1">
    <citation type="journal article" date="2011" name="Genome Biol. Evol.">
        <title>Complete nucleomorph genome sequence of the nonphotosynthetic alga Cryptomonas paramecium reveals a core nucleomorph gene set.</title>
        <authorList>
            <person name="Tanifuji G."/>
            <person name="Onodera N.T."/>
            <person name="Wheeler T.J."/>
            <person name="Dlutek M."/>
            <person name="Donaher N."/>
            <person name="Archibald J.M."/>
        </authorList>
    </citation>
    <scope>NUCLEOTIDE SEQUENCE [LARGE SCALE GENOMIC DNA]</scope>
    <source>
        <strain evidence="7 8">CCAP977/2A</strain>
    </source>
</reference>
<dbReference type="Proteomes" id="UP000243423">
    <property type="component" value="Nucleomorph 2"/>
</dbReference>
<keyword evidence="3" id="KW-0539">Nucleus</keyword>
<keyword evidence="2" id="KW-0804">Transcription</keyword>
<organism evidence="7 8">
    <name type="scientific">Cryptomonas paramaecium</name>
    <dbReference type="NCBI Taxonomy" id="2898"/>
    <lineage>
        <taxon>Eukaryota</taxon>
        <taxon>Cryptophyceae</taxon>
        <taxon>Cryptomonadales</taxon>
        <taxon>Cryptomonadaceae</taxon>
        <taxon>Cryptomonas</taxon>
    </lineage>
</organism>
<dbReference type="SUPFAM" id="SSF55287">
    <property type="entry name" value="RPB5-like RNA polymerase subunit"/>
    <property type="match status" value="1"/>
</dbReference>
<dbReference type="AlphaFoldDB" id="F2HI31"/>
<evidence type="ECO:0000256" key="3">
    <source>
        <dbReference type="ARBA" id="ARBA00023242"/>
    </source>
</evidence>
<dbReference type="RefSeq" id="XP_003239875.1">
    <property type="nucleotide sequence ID" value="XM_003239827.1"/>
</dbReference>
<dbReference type="InterPro" id="IPR035913">
    <property type="entry name" value="RPB5-like_sf"/>
</dbReference>
<dbReference type="GO" id="GO:0006362">
    <property type="term" value="P:transcription elongation by RNA polymerase I"/>
    <property type="evidence" value="ECO:0007669"/>
    <property type="project" value="TreeGrafter"/>
</dbReference>
<dbReference type="GO" id="GO:0005666">
    <property type="term" value="C:RNA polymerase III complex"/>
    <property type="evidence" value="ECO:0007669"/>
    <property type="project" value="TreeGrafter"/>
</dbReference>
<dbReference type="PIRSF" id="PIRSF000747">
    <property type="entry name" value="RPB5"/>
    <property type="match status" value="1"/>
</dbReference>
<keyword evidence="7" id="KW-0542">Nucleomorph</keyword>
<proteinExistence type="inferred from homology"/>
<evidence type="ECO:0000256" key="1">
    <source>
        <dbReference type="ARBA" id="ARBA00004123"/>
    </source>
</evidence>
<dbReference type="InterPro" id="IPR000783">
    <property type="entry name" value="RNA_pol_subH/Rpb5_C"/>
</dbReference>
<dbReference type="GO" id="GO:0005665">
    <property type="term" value="C:RNA polymerase II, core complex"/>
    <property type="evidence" value="ECO:0007669"/>
    <property type="project" value="TreeGrafter"/>
</dbReference>
<evidence type="ECO:0000256" key="4">
    <source>
        <dbReference type="ARBA" id="ARBA00025765"/>
    </source>
</evidence>
<geneLocation type="nucleomorph" evidence="7"/>
<accession>F2HI31</accession>
<protein>
    <submittedName>
        <fullName evidence="7">RNA polymerase I, II and III 24.3 kDa subunit</fullName>
    </submittedName>
</protein>
<dbReference type="GO" id="GO:0005736">
    <property type="term" value="C:RNA polymerase I complex"/>
    <property type="evidence" value="ECO:0007669"/>
    <property type="project" value="TreeGrafter"/>
</dbReference>
<sequence>MDKENNEVFNLFRIRRTVLQLLKDRNYLVFNSKDDLNMSRIDFEFKYVKNYKVVREKMEIKRPLWNSLDKKILVVFIEKEKSGTMIGVKLIRKYCERMKQDQLSNLVIVLHAKLTSHAKQAIDTINSSGDKIEYFNESELIINITHHTLVPKHEILSLEESKCLFKRYYIKETQLPKIQKKDPISRYFGIQKNQIVRIIRPSENSGRYITYRRCII</sequence>
<dbReference type="InterPro" id="IPR005571">
    <property type="entry name" value="RNA_pol_Rpb5_N"/>
</dbReference>
<dbReference type="GO" id="GO:0042797">
    <property type="term" value="P:tRNA transcription by RNA polymerase III"/>
    <property type="evidence" value="ECO:0007669"/>
    <property type="project" value="TreeGrafter"/>
</dbReference>
<dbReference type="GO" id="GO:0003677">
    <property type="term" value="F:DNA binding"/>
    <property type="evidence" value="ECO:0007669"/>
    <property type="project" value="InterPro"/>
</dbReference>
<evidence type="ECO:0000313" key="7">
    <source>
        <dbReference type="EMBL" id="AEA38977.1"/>
    </source>
</evidence>
<evidence type="ECO:0000259" key="6">
    <source>
        <dbReference type="Pfam" id="PF03871"/>
    </source>
</evidence>
<dbReference type="GO" id="GO:0006366">
    <property type="term" value="P:transcription by RNA polymerase II"/>
    <property type="evidence" value="ECO:0007669"/>
    <property type="project" value="TreeGrafter"/>
</dbReference>
<dbReference type="Pfam" id="PF03871">
    <property type="entry name" value="RNA_pol_Rpb5_N"/>
    <property type="match status" value="1"/>
</dbReference>
<comment type="subcellular location">
    <subcellularLocation>
        <location evidence="1">Nucleus</location>
    </subcellularLocation>
</comment>
<dbReference type="Gene3D" id="3.40.1340.10">
    <property type="entry name" value="RNA polymerase, Rpb5, N-terminal domain"/>
    <property type="match status" value="1"/>
</dbReference>
<evidence type="ECO:0000256" key="2">
    <source>
        <dbReference type="ARBA" id="ARBA00023163"/>
    </source>
</evidence>
<dbReference type="InterPro" id="IPR014381">
    <property type="entry name" value="Arch_Rpo5/euc_Rpb5"/>
</dbReference>
<name>F2HI31_9CRYP</name>
<dbReference type="Gene3D" id="3.90.940.20">
    <property type="entry name" value="RPB5-like RNA polymerase subunit"/>
    <property type="match status" value="1"/>
</dbReference>
<feature type="domain" description="RNA polymerase Rpb5 N-terminal" evidence="6">
    <location>
        <begin position="6"/>
        <end position="98"/>
    </location>
</feature>
<dbReference type="PANTHER" id="PTHR10535">
    <property type="entry name" value="DNA-DIRECTED RNA POLYMERASES I, II, AND III SUBUNIT RPABC1"/>
    <property type="match status" value="1"/>
</dbReference>
<comment type="similarity">
    <text evidence="4">Belongs to the archaeal Rpo5/eukaryotic RPB5 RNA polymerase subunit family.</text>
</comment>
<dbReference type="InterPro" id="IPR036710">
    <property type="entry name" value="RNA_pol_Rpb5_N_sf"/>
</dbReference>
<evidence type="ECO:0000313" key="8">
    <source>
        <dbReference type="Proteomes" id="UP000243423"/>
    </source>
</evidence>
<dbReference type="SUPFAM" id="SSF53036">
    <property type="entry name" value="Eukaryotic RPB5 N-terminal domain"/>
    <property type="match status" value="1"/>
</dbReference>
<dbReference type="HAMAP" id="MF_00025">
    <property type="entry name" value="RNApol_Rpo5_RPB5"/>
    <property type="match status" value="1"/>
</dbReference>